<accession>A0A5N1ILI4</accession>
<evidence type="ECO:0000259" key="9">
    <source>
        <dbReference type="PROSITE" id="PS50929"/>
    </source>
</evidence>
<dbReference type="InterPro" id="IPR003439">
    <property type="entry name" value="ABC_transporter-like_ATP-bd"/>
</dbReference>
<evidence type="ECO:0000256" key="5">
    <source>
        <dbReference type="ARBA" id="ARBA00022989"/>
    </source>
</evidence>
<keyword evidence="6 7" id="KW-0472">Membrane</keyword>
<sequence>MTRFLQLVASEKSAIGYLYIYAVLMGLISLSLPLGIQSIVSFIATGQVSASVVVLISLLIVGILFTGGLQVMQLWLVEFIQQRIFAKTAFEFAFRIPRLKLESLRQHYPPELVNRFFDTISLQKGFAKILVDFSTAVIQIVFGLILLSFYHPYFIFLGIVLIVVLGLILRITGPKGIKSSLSESKYKYKLVNWLEEVARAQSTFRLSGYSNLPLDKANGFVSHYLHARRQHFGVLMTQYFSFVGFKTFITGSLLILGCILVIQQEINIGQFVASEIIIILIMTAVEKIIIKLENVYDVLTSLDKIGMVTDLPIENAAGFKLELLPGQNGMLVAVKSLKFAYPENKKPVLKDVSFTLKPGERVCLAGASDSGKTTLLHLLLGLYSSYEGSISYNHLPLRNLNKANLRRHIGDNLSHGQLFDGTLLENLTLGQPVPVKDVLWALESAGLQVYLEQAPEGLNTYLSAGSYQLPQSLARKMIVARSLVLRPKFLILDELITGFDKHEKDRLLSLLLSPERSWTLMLISNDPEVMKRCDRVLLLTKGAITAEGTFPQISQDKLFQELIGKPATL</sequence>
<comment type="subcellular location">
    <subcellularLocation>
        <location evidence="1">Cell membrane</location>
        <topology evidence="1">Multi-pass membrane protein</topology>
    </subcellularLocation>
</comment>
<dbReference type="PANTHER" id="PTHR43394:SF4">
    <property type="entry name" value="TOXIN SECRETION ABC TRANSPORTER ATP-BINDING PROTEIN"/>
    <property type="match status" value="1"/>
</dbReference>
<dbReference type="PROSITE" id="PS50893">
    <property type="entry name" value="ABC_TRANSPORTER_2"/>
    <property type="match status" value="1"/>
</dbReference>
<protein>
    <submittedName>
        <fullName evidence="10">ATP-binding cassette domain-containing protein</fullName>
    </submittedName>
</protein>
<keyword evidence="3" id="KW-0547">Nucleotide-binding</keyword>
<evidence type="ECO:0000256" key="2">
    <source>
        <dbReference type="ARBA" id="ARBA00022692"/>
    </source>
</evidence>
<feature type="domain" description="ABC transmembrane type-1" evidence="9">
    <location>
        <begin position="20"/>
        <end position="297"/>
    </location>
</feature>
<feature type="transmembrane region" description="Helical" evidence="7">
    <location>
        <begin position="50"/>
        <end position="77"/>
    </location>
</feature>
<dbReference type="SUPFAM" id="SSF52540">
    <property type="entry name" value="P-loop containing nucleoside triphosphate hydrolases"/>
    <property type="match status" value="1"/>
</dbReference>
<dbReference type="InterPro" id="IPR003593">
    <property type="entry name" value="AAA+_ATPase"/>
</dbReference>
<organism evidence="10 11">
    <name type="scientific">Adhaeribacter soli</name>
    <dbReference type="NCBI Taxonomy" id="2607655"/>
    <lineage>
        <taxon>Bacteria</taxon>
        <taxon>Pseudomonadati</taxon>
        <taxon>Bacteroidota</taxon>
        <taxon>Cytophagia</taxon>
        <taxon>Cytophagales</taxon>
        <taxon>Hymenobacteraceae</taxon>
        <taxon>Adhaeribacter</taxon>
    </lineage>
</organism>
<dbReference type="Gene3D" id="3.40.50.300">
    <property type="entry name" value="P-loop containing nucleotide triphosphate hydrolases"/>
    <property type="match status" value="1"/>
</dbReference>
<keyword evidence="4 10" id="KW-0067">ATP-binding</keyword>
<evidence type="ECO:0000313" key="10">
    <source>
        <dbReference type="EMBL" id="KAA9326076.1"/>
    </source>
</evidence>
<keyword evidence="2 7" id="KW-0812">Transmembrane</keyword>
<dbReference type="InterPro" id="IPR011527">
    <property type="entry name" value="ABC1_TM_dom"/>
</dbReference>
<dbReference type="AlphaFoldDB" id="A0A5N1ILI4"/>
<feature type="domain" description="ABC transporter" evidence="8">
    <location>
        <begin position="332"/>
        <end position="566"/>
    </location>
</feature>
<dbReference type="GO" id="GO:0005886">
    <property type="term" value="C:plasma membrane"/>
    <property type="evidence" value="ECO:0007669"/>
    <property type="project" value="UniProtKB-SubCell"/>
</dbReference>
<reference evidence="10 11" key="1">
    <citation type="submission" date="2019-09" db="EMBL/GenBank/DDBJ databases">
        <title>Genome sequence of Adhaeribacter sp. M2.</title>
        <authorList>
            <person name="Srinivasan S."/>
        </authorList>
    </citation>
    <scope>NUCLEOTIDE SEQUENCE [LARGE SCALE GENOMIC DNA]</scope>
    <source>
        <strain evidence="10 11">M2</strain>
    </source>
</reference>
<feature type="transmembrane region" description="Helical" evidence="7">
    <location>
        <begin position="129"/>
        <end position="147"/>
    </location>
</feature>
<evidence type="ECO:0000256" key="6">
    <source>
        <dbReference type="ARBA" id="ARBA00023136"/>
    </source>
</evidence>
<evidence type="ECO:0000259" key="8">
    <source>
        <dbReference type="PROSITE" id="PS50893"/>
    </source>
</evidence>
<feature type="transmembrane region" description="Helical" evidence="7">
    <location>
        <begin position="20"/>
        <end position="44"/>
    </location>
</feature>
<dbReference type="SMART" id="SM00382">
    <property type="entry name" value="AAA"/>
    <property type="match status" value="1"/>
</dbReference>
<evidence type="ECO:0000313" key="11">
    <source>
        <dbReference type="Proteomes" id="UP000326570"/>
    </source>
</evidence>
<name>A0A5N1ILI4_9BACT</name>
<dbReference type="InterPro" id="IPR027417">
    <property type="entry name" value="P-loop_NTPase"/>
</dbReference>
<feature type="transmembrane region" description="Helical" evidence="7">
    <location>
        <begin position="153"/>
        <end position="172"/>
    </location>
</feature>
<dbReference type="GO" id="GO:0016887">
    <property type="term" value="F:ATP hydrolysis activity"/>
    <property type="evidence" value="ECO:0007669"/>
    <property type="project" value="InterPro"/>
</dbReference>
<dbReference type="EMBL" id="VTWT01000010">
    <property type="protein sequence ID" value="KAA9326076.1"/>
    <property type="molecule type" value="Genomic_DNA"/>
</dbReference>
<dbReference type="Gene3D" id="1.20.1560.10">
    <property type="entry name" value="ABC transporter type 1, transmembrane domain"/>
    <property type="match status" value="1"/>
</dbReference>
<proteinExistence type="predicted"/>
<dbReference type="InterPro" id="IPR036640">
    <property type="entry name" value="ABC1_TM_sf"/>
</dbReference>
<dbReference type="PROSITE" id="PS50929">
    <property type="entry name" value="ABC_TM1F"/>
    <property type="match status" value="1"/>
</dbReference>
<dbReference type="SUPFAM" id="SSF90123">
    <property type="entry name" value="ABC transporter transmembrane region"/>
    <property type="match status" value="1"/>
</dbReference>
<dbReference type="InterPro" id="IPR039421">
    <property type="entry name" value="Type_1_exporter"/>
</dbReference>
<evidence type="ECO:0000256" key="1">
    <source>
        <dbReference type="ARBA" id="ARBA00004651"/>
    </source>
</evidence>
<dbReference type="PANTHER" id="PTHR43394">
    <property type="entry name" value="ATP-DEPENDENT PERMEASE MDL1, MITOCHONDRIAL"/>
    <property type="match status" value="1"/>
</dbReference>
<feature type="transmembrane region" description="Helical" evidence="7">
    <location>
        <begin position="239"/>
        <end position="262"/>
    </location>
</feature>
<dbReference type="Pfam" id="PF00005">
    <property type="entry name" value="ABC_tran"/>
    <property type="match status" value="1"/>
</dbReference>
<dbReference type="GO" id="GO:0005524">
    <property type="term" value="F:ATP binding"/>
    <property type="evidence" value="ECO:0007669"/>
    <property type="project" value="UniProtKB-KW"/>
</dbReference>
<evidence type="ECO:0000256" key="3">
    <source>
        <dbReference type="ARBA" id="ARBA00022741"/>
    </source>
</evidence>
<gene>
    <name evidence="10" type="ORF">F0P94_16425</name>
</gene>
<comment type="caution">
    <text evidence="10">The sequence shown here is derived from an EMBL/GenBank/DDBJ whole genome shotgun (WGS) entry which is preliminary data.</text>
</comment>
<dbReference type="Pfam" id="PF00664">
    <property type="entry name" value="ABC_membrane"/>
    <property type="match status" value="1"/>
</dbReference>
<keyword evidence="11" id="KW-1185">Reference proteome</keyword>
<dbReference type="Proteomes" id="UP000326570">
    <property type="component" value="Unassembled WGS sequence"/>
</dbReference>
<keyword evidence="5 7" id="KW-1133">Transmembrane helix</keyword>
<evidence type="ECO:0000256" key="4">
    <source>
        <dbReference type="ARBA" id="ARBA00022840"/>
    </source>
</evidence>
<evidence type="ECO:0000256" key="7">
    <source>
        <dbReference type="SAM" id="Phobius"/>
    </source>
</evidence>
<dbReference type="GO" id="GO:0015421">
    <property type="term" value="F:ABC-type oligopeptide transporter activity"/>
    <property type="evidence" value="ECO:0007669"/>
    <property type="project" value="TreeGrafter"/>
</dbReference>